<feature type="transmembrane region" description="Helical" evidence="9">
    <location>
        <begin position="48"/>
        <end position="71"/>
    </location>
</feature>
<keyword evidence="4 8" id="KW-0762">Sugar transport</keyword>
<dbReference type="GO" id="GO:0008982">
    <property type="term" value="F:protein-N(PI)-phosphohistidine-sugar phosphotransferase activity"/>
    <property type="evidence" value="ECO:0007669"/>
    <property type="project" value="UniProtKB-UniRule"/>
</dbReference>
<reference evidence="11 12" key="1">
    <citation type="journal article" date="2002" name="Proc. Natl. Acad. Sci. U.S.A.">
        <title>Extensive mosaic structure revealed by the complete genome sequence of uropathogenic Escherichia coli.</title>
        <authorList>
            <person name="Welch R.A."/>
            <person name="Burland V."/>
            <person name="Plunkett G.III."/>
            <person name="Redford P."/>
            <person name="Roesch P."/>
            <person name="Rasko D."/>
            <person name="Buckles E.L."/>
            <person name="Liou S.R."/>
            <person name="Boutin A."/>
            <person name="Hackett J."/>
            <person name="Stroud D."/>
            <person name="Mayhew G.F."/>
            <person name="Rose D.J."/>
            <person name="Zhou S."/>
            <person name="Schwartz D.C."/>
            <person name="Perna N.T."/>
            <person name="Mobley H.L."/>
            <person name="Donnenberg M.S."/>
            <person name="Blattner F.R."/>
        </authorList>
    </citation>
    <scope>NUCLEOTIDE SEQUENCE [LARGE SCALE GENOMIC DNA]</scope>
    <source>
        <strain evidence="12">CFT073 / ATCC 700928 / UPEC</strain>
    </source>
</reference>
<evidence type="ECO:0000259" key="10">
    <source>
        <dbReference type="PROSITE" id="PS51105"/>
    </source>
</evidence>
<dbReference type="PANTHER" id="PTHR33989:SF4">
    <property type="entry name" value="PTS SYSTEM N,N'-DIACETYLCHITOBIOSE-SPECIFIC EIIC COMPONENT"/>
    <property type="match status" value="1"/>
</dbReference>
<dbReference type="eggNOG" id="COG1455">
    <property type="taxonomic scope" value="Bacteria"/>
</dbReference>
<evidence type="ECO:0000256" key="4">
    <source>
        <dbReference type="ARBA" id="ARBA00022597"/>
    </source>
</evidence>
<dbReference type="STRING" id="199310.c1958"/>
<evidence type="ECO:0000313" key="12">
    <source>
        <dbReference type="Proteomes" id="UP000001410"/>
    </source>
</evidence>
<evidence type="ECO:0000256" key="2">
    <source>
        <dbReference type="ARBA" id="ARBA00022448"/>
    </source>
</evidence>
<dbReference type="Proteomes" id="UP000001410">
    <property type="component" value="Chromosome"/>
</dbReference>
<name>A0A0H2V7H5_ECOL6</name>
<proteinExistence type="predicted"/>
<feature type="transmembrane region" description="Helical" evidence="9">
    <location>
        <begin position="202"/>
        <end position="225"/>
    </location>
</feature>
<evidence type="ECO:0000256" key="6">
    <source>
        <dbReference type="ARBA" id="ARBA00022989"/>
    </source>
</evidence>
<evidence type="ECO:0000256" key="7">
    <source>
        <dbReference type="ARBA" id="ARBA00023136"/>
    </source>
</evidence>
<organism evidence="11 12">
    <name type="scientific">Escherichia coli O6:H1 (strain CFT073 / ATCC 700928 / UPEC)</name>
    <dbReference type="NCBI Taxonomy" id="199310"/>
    <lineage>
        <taxon>Bacteria</taxon>
        <taxon>Pseudomonadati</taxon>
        <taxon>Pseudomonadota</taxon>
        <taxon>Gammaproteobacteria</taxon>
        <taxon>Enterobacterales</taxon>
        <taxon>Enterobacteriaceae</taxon>
        <taxon>Escherichia</taxon>
    </lineage>
</organism>
<dbReference type="InterPro" id="IPR003352">
    <property type="entry name" value="PTS_EIIC"/>
</dbReference>
<dbReference type="Pfam" id="PF02378">
    <property type="entry name" value="PTS_EIIC"/>
    <property type="match status" value="1"/>
</dbReference>
<feature type="domain" description="PTS EIIC type-3" evidence="10">
    <location>
        <begin position="24"/>
        <end position="439"/>
    </location>
</feature>
<dbReference type="NCBIfam" id="TIGR00410">
    <property type="entry name" value="lacE"/>
    <property type="match status" value="1"/>
</dbReference>
<dbReference type="GO" id="GO:0009401">
    <property type="term" value="P:phosphoenolpyruvate-dependent sugar phosphotransferase system"/>
    <property type="evidence" value="ECO:0007669"/>
    <property type="project" value="InterPro"/>
</dbReference>
<evidence type="ECO:0000256" key="1">
    <source>
        <dbReference type="ARBA" id="ARBA00004651"/>
    </source>
</evidence>
<dbReference type="InterPro" id="IPR051088">
    <property type="entry name" value="PTS_Sugar-EIIC/EIIB"/>
</dbReference>
<feature type="transmembrane region" description="Helical" evidence="9">
    <location>
        <begin position="91"/>
        <end position="115"/>
    </location>
</feature>
<dbReference type="GO" id="GO:1902815">
    <property type="term" value="P:N,N'-diacetylchitobiose import"/>
    <property type="evidence" value="ECO:0007669"/>
    <property type="project" value="TreeGrafter"/>
</dbReference>
<feature type="transmembrane region" description="Helical" evidence="9">
    <location>
        <begin position="127"/>
        <end position="147"/>
    </location>
</feature>
<feature type="transmembrane region" description="Helical" evidence="9">
    <location>
        <begin position="313"/>
        <end position="333"/>
    </location>
</feature>
<dbReference type="AlphaFoldDB" id="A0A0H2V7H5"/>
<dbReference type="InterPro" id="IPR004796">
    <property type="entry name" value="PTS_IIC_cello"/>
</dbReference>
<evidence type="ECO:0000313" key="11">
    <source>
        <dbReference type="EMBL" id="AAN80415.1"/>
    </source>
</evidence>
<keyword evidence="12" id="KW-1185">Reference proteome</keyword>
<feature type="transmembrane region" description="Helical" evidence="9">
    <location>
        <begin position="159"/>
        <end position="181"/>
    </location>
</feature>
<keyword evidence="2 8" id="KW-0813">Transport</keyword>
<feature type="transmembrane region" description="Helical" evidence="9">
    <location>
        <begin position="419"/>
        <end position="443"/>
    </location>
</feature>
<dbReference type="HOGENOM" id="CLU_029688_1_2_6"/>
<keyword evidence="3 8" id="KW-1003">Cell membrane</keyword>
<evidence type="ECO:0000256" key="8">
    <source>
        <dbReference type="PIRNR" id="PIRNR006351"/>
    </source>
</evidence>
<accession>A0A0H2V7H5</accession>
<sequence length="453" mass="49282">MGCINIQDNRYKKMGLMASFERGMERFLVPVAIKLNSQKHVAAVRDGFVFTFPIIMASSLIILINFAILSPDGFIAGLLHLNSIFPNLEKAQAIFTPVMNGSVNIMSIMIAFLVARNVAISYEQDDLLCGLTAIGAFFIVYTPYQMIDGQAFLTTKYLGAQGLFVAVIVALITSEIFCRLARNPKITITMPAAVPPAVARSFKVLLPIFFVMVFFSALNYCLTLISPAGLNDLIYTLIQTPLKHMGTNIFAVIILGAVGNFLWVLGIHGPNTTSAIRETVFSEANLENLSWAAQHGTTWGAPYPITWTSINDAFANCGGSGMTLGLLLAIFIASKRAEYRDLAKMSFIPGIFNINEPIMFGLPIVLNPIMMVPFIMVPIVNCAIGYFFVSMEIIPPVAYAVPWTTPGPLIAFLGTGGNWLALLVGFLCLGVATMIYLPFVIAANKVNNMTTNG</sequence>
<comment type="function">
    <text evidence="8">The phosphoenolpyruvate-dependent sugar phosphotransferase system (PTS), a major carbohydrate active -transport system, catalyzes the phosphorylation of incoming sugar substrates concomitant with their translocation across the cell membrane.</text>
</comment>
<dbReference type="PROSITE" id="PS51105">
    <property type="entry name" value="PTS_EIIC_TYPE_3"/>
    <property type="match status" value="1"/>
</dbReference>
<keyword evidence="5 9" id="KW-0812">Transmembrane</keyword>
<dbReference type="KEGG" id="ecc:c1958"/>
<keyword evidence="6 9" id="KW-1133">Transmembrane helix</keyword>
<comment type="subcellular location">
    <subcellularLocation>
        <location evidence="1">Cell membrane</location>
        <topology evidence="1">Multi-pass membrane protein</topology>
    </subcellularLocation>
</comment>
<protein>
    <recommendedName>
        <fullName evidence="8">Permease IIC component</fullName>
    </recommendedName>
</protein>
<dbReference type="GO" id="GO:0005886">
    <property type="term" value="C:plasma membrane"/>
    <property type="evidence" value="ECO:0007669"/>
    <property type="project" value="UniProtKB-SubCell"/>
</dbReference>
<evidence type="ECO:0000256" key="3">
    <source>
        <dbReference type="ARBA" id="ARBA00022475"/>
    </source>
</evidence>
<dbReference type="PIRSF" id="PIRSF006351">
    <property type="entry name" value="PTS_EIIC-Cellobiose"/>
    <property type="match status" value="1"/>
</dbReference>
<gene>
    <name evidence="11" type="ordered locus">c1958</name>
</gene>
<evidence type="ECO:0000256" key="9">
    <source>
        <dbReference type="SAM" id="Phobius"/>
    </source>
</evidence>
<dbReference type="InterPro" id="IPR004501">
    <property type="entry name" value="PTS_EIIC_3"/>
</dbReference>
<dbReference type="PANTHER" id="PTHR33989">
    <property type="match status" value="1"/>
</dbReference>
<dbReference type="EMBL" id="AE014075">
    <property type="protein sequence ID" value="AAN80415.1"/>
    <property type="molecule type" value="Genomic_DNA"/>
</dbReference>
<keyword evidence="7 8" id="KW-0472">Membrane</keyword>
<feature type="transmembrane region" description="Helical" evidence="9">
    <location>
        <begin position="245"/>
        <end position="267"/>
    </location>
</feature>
<evidence type="ECO:0000256" key="5">
    <source>
        <dbReference type="ARBA" id="ARBA00022692"/>
    </source>
</evidence>